<organism evidence="2">
    <name type="scientific">bioreactor metagenome</name>
    <dbReference type="NCBI Taxonomy" id="1076179"/>
    <lineage>
        <taxon>unclassified sequences</taxon>
        <taxon>metagenomes</taxon>
        <taxon>ecological metagenomes</taxon>
    </lineage>
</organism>
<gene>
    <name evidence="2" type="ORF">SDC9_26513</name>
</gene>
<dbReference type="PANTHER" id="PTHR43739">
    <property type="entry name" value="XYLOGLUCANASE (EUROFUNG)"/>
    <property type="match status" value="1"/>
</dbReference>
<dbReference type="NCBIfam" id="TIGR04183">
    <property type="entry name" value="Por_Secre_tail"/>
    <property type="match status" value="1"/>
</dbReference>
<proteinExistence type="predicted"/>
<dbReference type="InterPro" id="IPR026444">
    <property type="entry name" value="Secre_tail"/>
</dbReference>
<dbReference type="SUPFAM" id="SSF110296">
    <property type="entry name" value="Oligoxyloglucan reducing end-specific cellobiohydrolase"/>
    <property type="match status" value="2"/>
</dbReference>
<evidence type="ECO:0000259" key="1">
    <source>
        <dbReference type="Pfam" id="PF18962"/>
    </source>
</evidence>
<dbReference type="EMBL" id="VSSQ01000139">
    <property type="protein sequence ID" value="MPL80612.1"/>
    <property type="molecule type" value="Genomic_DNA"/>
</dbReference>
<protein>
    <recommendedName>
        <fullName evidence="1">Secretion system C-terminal sorting domain-containing protein</fullName>
    </recommendedName>
</protein>
<evidence type="ECO:0000313" key="2">
    <source>
        <dbReference type="EMBL" id="MPL80612.1"/>
    </source>
</evidence>
<dbReference type="Gene3D" id="2.130.10.10">
    <property type="entry name" value="YVTN repeat-like/Quinoprotein amine dehydrogenase"/>
    <property type="match status" value="3"/>
</dbReference>
<dbReference type="GO" id="GO:0010411">
    <property type="term" value="P:xyloglucan metabolic process"/>
    <property type="evidence" value="ECO:0007669"/>
    <property type="project" value="TreeGrafter"/>
</dbReference>
<sequence>MAKFGHLGNYYDIKDAAQQYFREDPSRIDNKACGYTSFHRWIYYMEPRVDANGTLNSYKTAMAGANQTLQNRAQNNNYPVDWNLFGPIINTHSTRANMGLVTSIWLNEDNPANIYAASNSGGLFVTNNSGQNWQCLTDKYLINGIESIEIHNSRPGVIYIGTGTETFGRACGSGVWKSTDNGLTWNPTGLNSQTFEGNFFTKTAQDPVNPDKLYAIVNFENTNLQSKIMRTLNGGVSWEVNYSIGPFLREIEIDNSNTARMFASGSGLYFSNNYGSTWNDITYKIVPDINDYKVIRASVAINPFNSQKVLLLRQMQRVSTGEVSTGIMLSNDGGNTFALQSIDPNQSFFEHNTGLFKMEMEWSKSLSDVFYIGGLWIHKYRLTSNNQFVREPIPGDYDRINATYDDIYHIDIRELKTYNINGVGFIFHGNDGGITKGVELANNGAVWEDLSRSGLNITQFYGFGIPDNGSDFIAGGTQDGNFNIHENGIWRVKGSDIYENVVDYSTPGIIYRSTVFNENMEPPKKFLEKSTDGGFSWVDIRLYDAIRRNDCPIEMSQTNPNRVYTGGINVWKTLNGNDFQQISNFTYQGKLKTIREAPSNPLVIYAAKENPTWNSTPANNVDRLYKTTDGGNTWFDITPNVNHAYLGYAGISDIAIDQNDPHTFYLTLDRNWEGKKVYKGVGTTSITWTNISEGLLNLPVNCIEFYKGNDLQELFIGTDDGVYYRNKNMTSWEPFGHNLPITLISDLEIDYVNNELIVSTFGRGIYKASLCDFQSQTNDIIVSTNETWSNFRRIPSNITVMQGVTLTITGTVKMNEFKEIRVQKGATLNLNGGTITSNCKNTLWNGIVLHGSNGPQNSLYQGVVALQNEAVIENAKTGILINGTSVNSGGGIVLASNATFRNNIVAVQFEKYTYGNSISSFNLCDFLTTDKMPDEILPLCFVSLQNISGIKFNGCKFRNDKNTTNYNYDLRGVGIYSHNSYFVVDQKCKTSQTPCQEYQRSEFYMLQYGIYSTCKLLAKPFKVNNSFFQYNDCGIYSGSALNIEIKFNEFDITAIGNKMTGLYLDQCNGYIVEENNFRYFNGQQYYNDNRGIVVNNSGTSNNMIYNNRFNGLGSGIVSQDKNRNTTGSTGLLIKCNQFSKVRNDVSVLKTFSSSTGMGIATNQGSNGTQCAPASNLFSNIPDTGYYSIYNNGEYVYYYHHNPSIEPRVRPSVVTENSVTRQPTPHNYSVDCCPPNSSGGGGSTVIDGETALYKIEAETTAETLSTLIDEGETTNKVLEVNLASPSEALEVRNSILQYSPFVSDTVLKSSINREELLNNAMLRDIMVANPHSAKSETLLQELDMRLDPMPEFMRDEILEGVFVLSAKELMEAKRDVDMQFYNYGFNRLLSASLTDTIPVPIDTLMSLLTADGSVQSLMQQAWLLFEAGELSNAISRMTSIPTEITLTSTDVTEHGEQLAFMQWLNQNPVIGEENTEALNYFLQSTSTSVSSAARSIMVAHNLLEYEEPYLVPDLTKSAEVKKHKAQAFSKSNEFIRIYPNPGKDFITLEYSLLDTFNSYSYEVFDQAGKIVKNGSLGKSADQTIIDTRDLASGSYYISLISGNKTVAGSRFVISK</sequence>
<feature type="domain" description="Secretion system C-terminal sorting" evidence="1">
    <location>
        <begin position="1536"/>
        <end position="1612"/>
    </location>
</feature>
<name>A0A644UPC4_9ZZZZ</name>
<comment type="caution">
    <text evidence="2">The sequence shown here is derived from an EMBL/GenBank/DDBJ whole genome shotgun (WGS) entry which is preliminary data.</text>
</comment>
<reference evidence="2" key="1">
    <citation type="submission" date="2019-08" db="EMBL/GenBank/DDBJ databases">
        <authorList>
            <person name="Kucharzyk K."/>
            <person name="Murdoch R.W."/>
            <person name="Higgins S."/>
            <person name="Loffler F."/>
        </authorList>
    </citation>
    <scope>NUCLEOTIDE SEQUENCE</scope>
</reference>
<accession>A0A644UPC4</accession>
<dbReference type="Pfam" id="PF18962">
    <property type="entry name" value="Por_Secre_tail"/>
    <property type="match status" value="1"/>
</dbReference>
<dbReference type="InterPro" id="IPR052025">
    <property type="entry name" value="Xyloglucanase_GH74"/>
</dbReference>
<dbReference type="InterPro" id="IPR015943">
    <property type="entry name" value="WD40/YVTN_repeat-like_dom_sf"/>
</dbReference>
<dbReference type="PANTHER" id="PTHR43739:SF5">
    <property type="entry name" value="EXO-ALPHA-SIALIDASE"/>
    <property type="match status" value="1"/>
</dbReference>